<evidence type="ECO:0000259" key="1">
    <source>
        <dbReference type="PROSITE" id="PS50943"/>
    </source>
</evidence>
<dbReference type="SUPFAM" id="SSF47413">
    <property type="entry name" value="lambda repressor-like DNA-binding domains"/>
    <property type="match status" value="1"/>
</dbReference>
<dbReference type="SMART" id="SM00530">
    <property type="entry name" value="HTH_XRE"/>
    <property type="match status" value="1"/>
</dbReference>
<reference evidence="2 3" key="1">
    <citation type="submission" date="2019-05" db="EMBL/GenBank/DDBJ databases">
        <title>Microbulbifer harenosus sp. nov., an alginate-degrading bacterium isolated from coastal sand.</title>
        <authorList>
            <person name="Huang H."/>
            <person name="Mo K."/>
            <person name="Bao S."/>
        </authorList>
    </citation>
    <scope>NUCLEOTIDE SEQUENCE [LARGE SCALE GENOMIC DNA]</scope>
    <source>
        <strain evidence="2 3">HB161719</strain>
    </source>
</reference>
<dbReference type="EMBL" id="VANI01000022">
    <property type="protein sequence ID" value="TLM74331.1"/>
    <property type="molecule type" value="Genomic_DNA"/>
</dbReference>
<dbReference type="Proteomes" id="UP000306791">
    <property type="component" value="Unassembled WGS sequence"/>
</dbReference>
<dbReference type="PANTHER" id="PTHR35010:SF4">
    <property type="entry name" value="BLL5781 PROTEIN"/>
    <property type="match status" value="1"/>
</dbReference>
<accession>A0ABY2UH18</accession>
<gene>
    <name evidence="2" type="ORF">FDY93_17885</name>
</gene>
<dbReference type="InterPro" id="IPR010982">
    <property type="entry name" value="Lambda_DNA-bd_dom_sf"/>
</dbReference>
<dbReference type="Pfam" id="PF01381">
    <property type="entry name" value="HTH_3"/>
    <property type="match status" value="1"/>
</dbReference>
<keyword evidence="3" id="KW-1185">Reference proteome</keyword>
<dbReference type="RefSeq" id="WP_138237116.1">
    <property type="nucleotide sequence ID" value="NZ_CP185860.1"/>
</dbReference>
<evidence type="ECO:0000313" key="2">
    <source>
        <dbReference type="EMBL" id="TLM74331.1"/>
    </source>
</evidence>
<dbReference type="PROSITE" id="PS50943">
    <property type="entry name" value="HTH_CROC1"/>
    <property type="match status" value="1"/>
</dbReference>
<dbReference type="InterPro" id="IPR001387">
    <property type="entry name" value="Cro/C1-type_HTH"/>
</dbReference>
<protein>
    <submittedName>
        <fullName evidence="2">Helix-turn-helix transcriptional regulator</fullName>
    </submittedName>
</protein>
<evidence type="ECO:0000313" key="3">
    <source>
        <dbReference type="Proteomes" id="UP000306791"/>
    </source>
</evidence>
<sequence length="295" mass="32636">MKTSTPLSLVDQSRSESAFGRLMHFWRKTLGLSQEQLSEDLGVSTRHISFLETGRSQPSRLVAGALAECFGLSARDRAYLLTAAGFSADQSVFETPELAVWMNKSMQNAMARAEPEPAFALDNFGRVISVNRAWLAFFLPRVDPALLEAPNMYELVMNPNGLRPHLHNGTALSCGLALYLTMETLQSDSPEGWAMLARLEAAGALPDNWPQLARRLIHTSDYPLALNTGEGIVNLTVYNDTLSSTSQLVQPRLLIGRIYRDDNRRVVSDAELAAVPEDHPLLYRQLLRAGSLPDK</sequence>
<dbReference type="Gene3D" id="1.10.260.40">
    <property type="entry name" value="lambda repressor-like DNA-binding domains"/>
    <property type="match status" value="1"/>
</dbReference>
<dbReference type="PANTHER" id="PTHR35010">
    <property type="entry name" value="BLL4672 PROTEIN-RELATED"/>
    <property type="match status" value="1"/>
</dbReference>
<dbReference type="CDD" id="cd00093">
    <property type="entry name" value="HTH_XRE"/>
    <property type="match status" value="1"/>
</dbReference>
<proteinExistence type="predicted"/>
<name>A0ABY2UH18_9GAMM</name>
<feature type="domain" description="HTH cro/C1-type" evidence="1">
    <location>
        <begin position="23"/>
        <end position="77"/>
    </location>
</feature>
<comment type="caution">
    <text evidence="2">The sequence shown here is derived from an EMBL/GenBank/DDBJ whole genome shotgun (WGS) entry which is preliminary data.</text>
</comment>
<organism evidence="2 3">
    <name type="scientific">Microbulbifer harenosus</name>
    <dbReference type="NCBI Taxonomy" id="2576840"/>
    <lineage>
        <taxon>Bacteria</taxon>
        <taxon>Pseudomonadati</taxon>
        <taxon>Pseudomonadota</taxon>
        <taxon>Gammaproteobacteria</taxon>
        <taxon>Cellvibrionales</taxon>
        <taxon>Microbulbiferaceae</taxon>
        <taxon>Microbulbifer</taxon>
    </lineage>
</organism>